<gene>
    <name evidence="2" type="ORF">ALC57_18730</name>
</gene>
<dbReference type="Proteomes" id="UP000078492">
    <property type="component" value="Unassembled WGS sequence"/>
</dbReference>
<keyword evidence="1" id="KW-0472">Membrane</keyword>
<keyword evidence="1" id="KW-1133">Transmembrane helix</keyword>
<sequence length="198" mass="21547">EISQLFRKCPFFHKGLQLWSALTLSIKRSYIAIGIRDSEWSFLLSLFPLLLSVVRAAIVVFVLGSTSDIGGGDVCLGVNSELNGTSGITRSSSLTITGLFITNAPTLMVSLIYVTRTDGSLCSGKTLRLQVSKTILSPSTVFREISMHRGTAELTISPHSALLASADTSGSSFIARLNYNIKYGNIYFIFFLNPLNIK</sequence>
<feature type="non-terminal residue" evidence="2">
    <location>
        <position position="1"/>
    </location>
</feature>
<accession>A0A151IR48</accession>
<feature type="transmembrane region" description="Helical" evidence="1">
    <location>
        <begin position="42"/>
        <end position="63"/>
    </location>
</feature>
<dbReference type="EMBL" id="KQ981144">
    <property type="protein sequence ID" value="KYN09148.1"/>
    <property type="molecule type" value="Genomic_DNA"/>
</dbReference>
<feature type="transmembrane region" description="Helical" evidence="1">
    <location>
        <begin position="94"/>
        <end position="115"/>
    </location>
</feature>
<dbReference type="AlphaFoldDB" id="A0A151IR48"/>
<evidence type="ECO:0000313" key="2">
    <source>
        <dbReference type="EMBL" id="KYN09148.1"/>
    </source>
</evidence>
<proteinExistence type="predicted"/>
<protein>
    <submittedName>
        <fullName evidence="2">Uncharacterized protein</fullName>
    </submittedName>
</protein>
<reference evidence="2 3" key="1">
    <citation type="submission" date="2015-09" db="EMBL/GenBank/DDBJ databases">
        <title>Trachymyrmex cornetzi WGS genome.</title>
        <authorList>
            <person name="Nygaard S."/>
            <person name="Hu H."/>
            <person name="Boomsma J."/>
            <person name="Zhang G."/>
        </authorList>
    </citation>
    <scope>NUCLEOTIDE SEQUENCE [LARGE SCALE GENOMIC DNA]</scope>
    <source>
        <strain evidence="2">Tcor2-1</strain>
        <tissue evidence="2">Whole body</tissue>
    </source>
</reference>
<keyword evidence="1" id="KW-0812">Transmembrane</keyword>
<keyword evidence="3" id="KW-1185">Reference proteome</keyword>
<name>A0A151IR48_9HYME</name>
<organism evidence="2 3">
    <name type="scientific">Trachymyrmex cornetzi</name>
    <dbReference type="NCBI Taxonomy" id="471704"/>
    <lineage>
        <taxon>Eukaryota</taxon>
        <taxon>Metazoa</taxon>
        <taxon>Ecdysozoa</taxon>
        <taxon>Arthropoda</taxon>
        <taxon>Hexapoda</taxon>
        <taxon>Insecta</taxon>
        <taxon>Pterygota</taxon>
        <taxon>Neoptera</taxon>
        <taxon>Endopterygota</taxon>
        <taxon>Hymenoptera</taxon>
        <taxon>Apocrita</taxon>
        <taxon>Aculeata</taxon>
        <taxon>Formicoidea</taxon>
        <taxon>Formicidae</taxon>
        <taxon>Myrmicinae</taxon>
        <taxon>Trachymyrmex</taxon>
    </lineage>
</organism>
<evidence type="ECO:0000256" key="1">
    <source>
        <dbReference type="SAM" id="Phobius"/>
    </source>
</evidence>
<evidence type="ECO:0000313" key="3">
    <source>
        <dbReference type="Proteomes" id="UP000078492"/>
    </source>
</evidence>